<protein>
    <submittedName>
        <fullName evidence="1">Uncharacterized protein</fullName>
    </submittedName>
</protein>
<evidence type="ECO:0000313" key="2">
    <source>
        <dbReference type="Proteomes" id="UP001174694"/>
    </source>
</evidence>
<gene>
    <name evidence="1" type="ORF">NKR23_g1376</name>
</gene>
<comment type="caution">
    <text evidence="1">The sequence shown here is derived from an EMBL/GenBank/DDBJ whole genome shotgun (WGS) entry which is preliminary data.</text>
</comment>
<dbReference type="EMBL" id="JANBVO010000002">
    <property type="protein sequence ID" value="KAJ9156111.1"/>
    <property type="molecule type" value="Genomic_DNA"/>
</dbReference>
<dbReference type="AlphaFoldDB" id="A0AA38VPG3"/>
<keyword evidence="2" id="KW-1185">Reference proteome</keyword>
<proteinExistence type="predicted"/>
<organism evidence="1 2">
    <name type="scientific">Pleurostoma richardsiae</name>
    <dbReference type="NCBI Taxonomy" id="41990"/>
    <lineage>
        <taxon>Eukaryota</taxon>
        <taxon>Fungi</taxon>
        <taxon>Dikarya</taxon>
        <taxon>Ascomycota</taxon>
        <taxon>Pezizomycotina</taxon>
        <taxon>Sordariomycetes</taxon>
        <taxon>Sordariomycetidae</taxon>
        <taxon>Calosphaeriales</taxon>
        <taxon>Pleurostomataceae</taxon>
        <taxon>Pleurostoma</taxon>
    </lineage>
</organism>
<evidence type="ECO:0000313" key="1">
    <source>
        <dbReference type="EMBL" id="KAJ9156111.1"/>
    </source>
</evidence>
<name>A0AA38VPG3_9PEZI</name>
<dbReference type="Proteomes" id="UP001174694">
    <property type="component" value="Unassembled WGS sequence"/>
</dbReference>
<reference evidence="1" key="1">
    <citation type="submission" date="2022-07" db="EMBL/GenBank/DDBJ databases">
        <title>Fungi with potential for degradation of polypropylene.</title>
        <authorList>
            <person name="Gostincar C."/>
        </authorList>
    </citation>
    <scope>NUCLEOTIDE SEQUENCE</scope>
    <source>
        <strain evidence="1">EXF-13308</strain>
    </source>
</reference>
<sequence length="78" mass="8744">MRLVSRRARNNAAQPAEDIYIPEVDLEDFEDYAATGYHPVVIGKTLCDGCYHVTPKLGFCGYPTTWLAGEHRIQAMSL</sequence>
<dbReference type="Gene3D" id="3.30.200.20">
    <property type="entry name" value="Phosphorylase Kinase, domain 1"/>
    <property type="match status" value="1"/>
</dbReference>
<accession>A0AA38VPG3</accession>